<feature type="region of interest" description="Disordered" evidence="1">
    <location>
        <begin position="1"/>
        <end position="44"/>
    </location>
</feature>
<proteinExistence type="predicted"/>
<comment type="caution">
    <text evidence="2">The sequence shown here is derived from an EMBL/GenBank/DDBJ whole genome shotgun (WGS) entry which is preliminary data.</text>
</comment>
<evidence type="ECO:0000313" key="2">
    <source>
        <dbReference type="EMBL" id="KAK9166393.1"/>
    </source>
</evidence>
<organism evidence="2 3">
    <name type="scientific">Stephania cephalantha</name>
    <dbReference type="NCBI Taxonomy" id="152367"/>
    <lineage>
        <taxon>Eukaryota</taxon>
        <taxon>Viridiplantae</taxon>
        <taxon>Streptophyta</taxon>
        <taxon>Embryophyta</taxon>
        <taxon>Tracheophyta</taxon>
        <taxon>Spermatophyta</taxon>
        <taxon>Magnoliopsida</taxon>
        <taxon>Ranunculales</taxon>
        <taxon>Menispermaceae</taxon>
        <taxon>Menispermoideae</taxon>
        <taxon>Cissampelideae</taxon>
        <taxon>Stephania</taxon>
    </lineage>
</organism>
<feature type="compositionally biased region" description="Basic residues" evidence="1">
    <location>
        <begin position="1"/>
        <end position="10"/>
    </location>
</feature>
<reference evidence="2 3" key="1">
    <citation type="submission" date="2024-01" db="EMBL/GenBank/DDBJ databases">
        <title>Genome assemblies of Stephania.</title>
        <authorList>
            <person name="Yang L."/>
        </authorList>
    </citation>
    <scope>NUCLEOTIDE SEQUENCE [LARGE SCALE GENOMIC DNA]</scope>
    <source>
        <strain evidence="2">JXDWG</strain>
        <tissue evidence="2">Leaf</tissue>
    </source>
</reference>
<dbReference type="EMBL" id="JBBNAG010000001">
    <property type="protein sequence ID" value="KAK9166393.1"/>
    <property type="molecule type" value="Genomic_DNA"/>
</dbReference>
<dbReference type="InterPro" id="IPR004252">
    <property type="entry name" value="Probable_transposase_24"/>
</dbReference>
<protein>
    <submittedName>
        <fullName evidence="2">Uncharacterized protein</fullName>
    </submittedName>
</protein>
<dbReference type="Pfam" id="PF03004">
    <property type="entry name" value="Transposase_24"/>
    <property type="match status" value="1"/>
</dbReference>
<dbReference type="Proteomes" id="UP001419268">
    <property type="component" value="Unassembled WGS sequence"/>
</dbReference>
<evidence type="ECO:0000313" key="3">
    <source>
        <dbReference type="Proteomes" id="UP001419268"/>
    </source>
</evidence>
<evidence type="ECO:0000256" key="1">
    <source>
        <dbReference type="SAM" id="MobiDB-lite"/>
    </source>
</evidence>
<accession>A0AAP0L8B4</accession>
<gene>
    <name evidence="2" type="ORF">Scep_001584</name>
</gene>
<keyword evidence="3" id="KW-1185">Reference proteome</keyword>
<sequence length="166" mass="18855">MTKSKQASKNRRSEKNKPGTGVSKHIGDTKSFASHKETLDEMAGEPVSDKVLFNYTSTKGHDNVNFVDERSCKLNEDYEKRLQEMTQASPDVPVDENELFYEISPRDRKGCIYGLGSYARPAHNRGGTSSSQAGEILRLTEEVTYLREGQRRTDETMSHLLTFFRQ</sequence>
<dbReference type="AlphaFoldDB" id="A0AAP0L8B4"/>
<name>A0AAP0L8B4_9MAGN</name>